<protein>
    <submittedName>
        <fullName evidence="2">Uncharacterized protein</fullName>
    </submittedName>
</protein>
<keyword evidence="1" id="KW-1133">Transmembrane helix</keyword>
<dbReference type="RefSeq" id="XP_024697776.1">
    <property type="nucleotide sequence ID" value="XM_024840958.1"/>
</dbReference>
<keyword evidence="3" id="KW-1185">Reference proteome</keyword>
<dbReference type="VEuPathDB" id="FungiDB:P168DRAFT_32514"/>
<dbReference type="EMBL" id="MSFM01000001">
    <property type="protein sequence ID" value="PKY09182.1"/>
    <property type="molecule type" value="Genomic_DNA"/>
</dbReference>
<comment type="caution">
    <text evidence="2">The sequence shown here is derived from an EMBL/GenBank/DDBJ whole genome shotgun (WGS) entry which is preliminary data.</text>
</comment>
<keyword evidence="1" id="KW-0812">Transmembrane</keyword>
<keyword evidence="1" id="KW-0472">Membrane</keyword>
<accession>A0A2I1DH28</accession>
<organism evidence="2 3">
    <name type="scientific">Aspergillus campestris (strain IBT 28561)</name>
    <dbReference type="NCBI Taxonomy" id="1392248"/>
    <lineage>
        <taxon>Eukaryota</taxon>
        <taxon>Fungi</taxon>
        <taxon>Dikarya</taxon>
        <taxon>Ascomycota</taxon>
        <taxon>Pezizomycotina</taxon>
        <taxon>Eurotiomycetes</taxon>
        <taxon>Eurotiomycetidae</taxon>
        <taxon>Eurotiales</taxon>
        <taxon>Aspergillaceae</taxon>
        <taxon>Aspergillus</taxon>
        <taxon>Aspergillus subgen. Circumdati</taxon>
    </lineage>
</organism>
<sequence length="94" mass="10411">MGIILPRFPGSGQPHLVICYLPFILLCCYGVQLRASTSTSCQSSSNSTHSKVCSQRSIFIHFSFCYSIIIIVFIIIILSLDNMLCANTLQSGKY</sequence>
<evidence type="ECO:0000313" key="3">
    <source>
        <dbReference type="Proteomes" id="UP000234254"/>
    </source>
</evidence>
<dbReference type="Proteomes" id="UP000234254">
    <property type="component" value="Unassembled WGS sequence"/>
</dbReference>
<feature type="transmembrane region" description="Helical" evidence="1">
    <location>
        <begin position="15"/>
        <end position="37"/>
    </location>
</feature>
<dbReference type="AlphaFoldDB" id="A0A2I1DH28"/>
<gene>
    <name evidence="2" type="ORF">P168DRAFT_32514</name>
</gene>
<evidence type="ECO:0000313" key="2">
    <source>
        <dbReference type="EMBL" id="PKY09182.1"/>
    </source>
</evidence>
<dbReference type="GeneID" id="36548482"/>
<proteinExistence type="predicted"/>
<evidence type="ECO:0000256" key="1">
    <source>
        <dbReference type="SAM" id="Phobius"/>
    </source>
</evidence>
<reference evidence="2" key="1">
    <citation type="submission" date="2016-12" db="EMBL/GenBank/DDBJ databases">
        <title>The genomes of Aspergillus section Nigri reveals drivers in fungal speciation.</title>
        <authorList>
            <consortium name="DOE Joint Genome Institute"/>
            <person name="Vesth T.C."/>
            <person name="Nybo J."/>
            <person name="Theobald S."/>
            <person name="Brandl J."/>
            <person name="Frisvad J.C."/>
            <person name="Nielsen K.F."/>
            <person name="Lyhne E.K."/>
            <person name="Kogle M.E."/>
            <person name="Kuo A."/>
            <person name="Riley R."/>
            <person name="Clum A."/>
            <person name="Nolan M."/>
            <person name="Lipzen A."/>
            <person name="Salamov A."/>
            <person name="Henrissat B."/>
            <person name="Wiebenga A."/>
            <person name="De vries R.P."/>
            <person name="Grigoriev I.V."/>
            <person name="Mortensen U.H."/>
            <person name="Andersen M.R."/>
            <person name="Baker S.E."/>
        </authorList>
    </citation>
    <scope>NUCLEOTIDE SEQUENCE</scope>
    <source>
        <strain evidence="2">IBT 28561</strain>
    </source>
</reference>
<feature type="transmembrane region" description="Helical" evidence="1">
    <location>
        <begin position="58"/>
        <end position="80"/>
    </location>
</feature>
<name>A0A2I1DH28_ASPC2</name>